<feature type="transmembrane region" description="Helical" evidence="1">
    <location>
        <begin position="41"/>
        <end position="62"/>
    </location>
</feature>
<protein>
    <submittedName>
        <fullName evidence="2">Uncharacterized protein</fullName>
    </submittedName>
</protein>
<dbReference type="STRING" id="512565.AMIS_61780"/>
<dbReference type="Proteomes" id="UP000007882">
    <property type="component" value="Chromosome"/>
</dbReference>
<keyword evidence="1" id="KW-0472">Membrane</keyword>
<dbReference type="PATRIC" id="fig|512565.3.peg.6173"/>
<evidence type="ECO:0000256" key="1">
    <source>
        <dbReference type="SAM" id="Phobius"/>
    </source>
</evidence>
<dbReference type="EMBL" id="AP012319">
    <property type="protein sequence ID" value="BAL91398.1"/>
    <property type="molecule type" value="Genomic_DNA"/>
</dbReference>
<keyword evidence="1" id="KW-0812">Transmembrane</keyword>
<proteinExistence type="predicted"/>
<reference evidence="2 3" key="1">
    <citation type="submission" date="2012-02" db="EMBL/GenBank/DDBJ databases">
        <title>Complete genome sequence of Actinoplanes missouriensis 431 (= NBRC 102363).</title>
        <authorList>
            <person name="Ohnishi Y."/>
            <person name="Ishikawa J."/>
            <person name="Sekine M."/>
            <person name="Hosoyama A."/>
            <person name="Harada T."/>
            <person name="Narita H."/>
            <person name="Hata T."/>
            <person name="Konno Y."/>
            <person name="Tutikane K."/>
            <person name="Fujita N."/>
            <person name="Horinouchi S."/>
            <person name="Hayakawa M."/>
        </authorList>
    </citation>
    <scope>NUCLEOTIDE SEQUENCE [LARGE SCALE GENOMIC DNA]</scope>
    <source>
        <strain evidence="3">ATCC 14538 / DSM 43046 / CBS 188.64 / JCM 3121 / NBRC 102363 / NCIMB 12654 / NRRL B-3342 / UNCC 431</strain>
    </source>
</reference>
<dbReference type="KEGG" id="ams:AMIS_61780"/>
<dbReference type="RefSeq" id="WP_014446285.1">
    <property type="nucleotide sequence ID" value="NC_017093.1"/>
</dbReference>
<sequence length="79" mass="8705">MLKRILRDLTVSDLTWGGGPLALAVLAFVRAALAGEPFNRWAWITCGVVMLVVCAAYLAWVWRRRSDLAAAYRSAPGDQ</sequence>
<name>I0HEG1_ACTM4</name>
<evidence type="ECO:0000313" key="2">
    <source>
        <dbReference type="EMBL" id="BAL91398.1"/>
    </source>
</evidence>
<organism evidence="2 3">
    <name type="scientific">Actinoplanes missouriensis (strain ATCC 14538 / DSM 43046 / CBS 188.64 / JCM 3121 / NBRC 102363 / NCIMB 12654 / NRRL B-3342 / UNCC 431)</name>
    <dbReference type="NCBI Taxonomy" id="512565"/>
    <lineage>
        <taxon>Bacteria</taxon>
        <taxon>Bacillati</taxon>
        <taxon>Actinomycetota</taxon>
        <taxon>Actinomycetes</taxon>
        <taxon>Micromonosporales</taxon>
        <taxon>Micromonosporaceae</taxon>
        <taxon>Actinoplanes</taxon>
    </lineage>
</organism>
<accession>I0HEG1</accession>
<dbReference type="HOGENOM" id="CLU_2598168_0_0_11"/>
<dbReference type="AlphaFoldDB" id="I0HEG1"/>
<keyword evidence="3" id="KW-1185">Reference proteome</keyword>
<evidence type="ECO:0000313" key="3">
    <source>
        <dbReference type="Proteomes" id="UP000007882"/>
    </source>
</evidence>
<keyword evidence="1" id="KW-1133">Transmembrane helix</keyword>
<gene>
    <name evidence="2" type="ordered locus">AMIS_61780</name>
</gene>